<dbReference type="EMBL" id="BAAANS010000042">
    <property type="protein sequence ID" value="GAA2111974.1"/>
    <property type="molecule type" value="Genomic_DNA"/>
</dbReference>
<evidence type="ECO:0000313" key="1">
    <source>
        <dbReference type="EMBL" id="GAA2111974.1"/>
    </source>
</evidence>
<protein>
    <submittedName>
        <fullName evidence="1">Uncharacterized protein</fullName>
    </submittedName>
</protein>
<reference evidence="2" key="1">
    <citation type="journal article" date="2019" name="Int. J. Syst. Evol. Microbiol.">
        <title>The Global Catalogue of Microorganisms (GCM) 10K type strain sequencing project: providing services to taxonomists for standard genome sequencing and annotation.</title>
        <authorList>
            <consortium name="The Broad Institute Genomics Platform"/>
            <consortium name="The Broad Institute Genome Sequencing Center for Infectious Disease"/>
            <person name="Wu L."/>
            <person name="Ma J."/>
        </authorList>
    </citation>
    <scope>NUCLEOTIDE SEQUENCE [LARGE SCALE GENOMIC DNA]</scope>
    <source>
        <strain evidence="2">JCM 14559</strain>
    </source>
</reference>
<comment type="caution">
    <text evidence="1">The sequence shown here is derived from an EMBL/GenBank/DDBJ whole genome shotgun (WGS) entry which is preliminary data.</text>
</comment>
<evidence type="ECO:0000313" key="2">
    <source>
        <dbReference type="Proteomes" id="UP001500897"/>
    </source>
</evidence>
<organism evidence="1 2">
    <name type="scientific">Kitasatospora saccharophila</name>
    <dbReference type="NCBI Taxonomy" id="407973"/>
    <lineage>
        <taxon>Bacteria</taxon>
        <taxon>Bacillati</taxon>
        <taxon>Actinomycetota</taxon>
        <taxon>Actinomycetes</taxon>
        <taxon>Kitasatosporales</taxon>
        <taxon>Streptomycetaceae</taxon>
        <taxon>Kitasatospora</taxon>
    </lineage>
</organism>
<gene>
    <name evidence="1" type="ORF">GCM10009759_54360</name>
</gene>
<keyword evidence="2" id="KW-1185">Reference proteome</keyword>
<dbReference type="Proteomes" id="UP001500897">
    <property type="component" value="Unassembled WGS sequence"/>
</dbReference>
<name>A0ABP5J491_9ACTN</name>
<sequence length="57" mass="5889">MAAVAATARAAISGRGESVVMRMGVRLLVVRWGAREAGGTGDPARLWSAATADVEDF</sequence>
<proteinExistence type="predicted"/>
<accession>A0ABP5J491</accession>